<dbReference type="PANTHER" id="PTHR32071">
    <property type="entry name" value="TRANSCRIPTIONAL REGULATORY PROTEIN"/>
    <property type="match status" value="1"/>
</dbReference>
<sequence>MKIGLIAPYRDLLDMALNVKNELGVDIRIELGDLSEGVKVAKEWEKEGFDVIISRGGTYQLIKEAVSVPVVEIKVNAYDILRQFKGLLGYKEVIGVAGYKNVIYGCEVIGEVLNLNIVKIVIEKEEIGPKQVKEAKEKGIKIIIGDTIGARSAKELGLESRLITSGKEAIASAVNEAFRLAEAIKAEKERTEKIKTIVDFVHDGIIAVDKDGRISIYNRMAEGIFKLPSDKVLGKKVEKVIPNTKLYEVLKTGKPQIGQLQKVSDTMIVTNRVPVIVNDEIVGAVATFQEVATLQKMEHSIRRKLSDRGLVAEYSFDDILYKSKKMGDVIRQAQKYALLDSTVLIVGETGTGKELFAQSIHNASLRKNGPFVAINCAALPENLLESELFGYAEGAFTGAVKGGKAGLFELAHGGTIFLDEIGEMPVGLQAKLLRVIQERKVRRIGDDKLIPVDVRIICATNRNLLEMVKEGRFREDLFYRINVLNINIPPLRERKEDLDVLVPHLIKKHAARCRKNVKGITSRAMDVLKTFDYPGNVRELESIIERAVALCDEMWIDVGDVKFSCDADEHKAGNELYKDWSCDVKPLEFVEREYIKKALELTGGNISEAARRLGINRTTLWRKLKKQ</sequence>
<dbReference type="SUPFAM" id="SSF46689">
    <property type="entry name" value="Homeodomain-like"/>
    <property type="match status" value="1"/>
</dbReference>
<dbReference type="PROSITE" id="PS50045">
    <property type="entry name" value="SIGMA54_INTERACT_4"/>
    <property type="match status" value="1"/>
</dbReference>
<dbReference type="AlphaFoldDB" id="A0A140L5J7"/>
<keyword evidence="1" id="KW-0547">Nucleotide-binding</keyword>
<dbReference type="PANTHER" id="PTHR32071:SF57">
    <property type="entry name" value="C4-DICARBOXYLATE TRANSPORT TRANSCRIPTIONAL REGULATORY PROTEIN DCTD"/>
    <property type="match status" value="1"/>
</dbReference>
<keyword evidence="8" id="KW-1185">Reference proteome</keyword>
<dbReference type="SMART" id="SM00382">
    <property type="entry name" value="AAA"/>
    <property type="match status" value="1"/>
</dbReference>
<dbReference type="PRINTS" id="PR01590">
    <property type="entry name" value="HTHFIS"/>
</dbReference>
<dbReference type="SUPFAM" id="SSF55785">
    <property type="entry name" value="PYP-like sensor domain (PAS domain)"/>
    <property type="match status" value="1"/>
</dbReference>
<evidence type="ECO:0000256" key="4">
    <source>
        <dbReference type="ARBA" id="ARBA00023163"/>
    </source>
</evidence>
<dbReference type="SMART" id="SM00091">
    <property type="entry name" value="PAS"/>
    <property type="match status" value="1"/>
</dbReference>
<dbReference type="InParanoid" id="A0A140L5J7"/>
<dbReference type="InterPro" id="IPR003593">
    <property type="entry name" value="AAA+_ATPase"/>
</dbReference>
<dbReference type="GO" id="GO:0006355">
    <property type="term" value="P:regulation of DNA-templated transcription"/>
    <property type="evidence" value="ECO:0007669"/>
    <property type="project" value="InterPro"/>
</dbReference>
<dbReference type="Gene3D" id="1.10.8.60">
    <property type="match status" value="1"/>
</dbReference>
<dbReference type="SUPFAM" id="SSF159800">
    <property type="entry name" value="PrpR receptor domain-like"/>
    <property type="match status" value="1"/>
</dbReference>
<dbReference type="InterPro" id="IPR058031">
    <property type="entry name" value="AAA_lid_NorR"/>
</dbReference>
<dbReference type="Gene3D" id="3.40.50.10660">
    <property type="entry name" value="PrpR receptor domain-like"/>
    <property type="match status" value="1"/>
</dbReference>
<evidence type="ECO:0000259" key="5">
    <source>
        <dbReference type="PROSITE" id="PS50045"/>
    </source>
</evidence>
<dbReference type="Pfam" id="PF00989">
    <property type="entry name" value="PAS"/>
    <property type="match status" value="1"/>
</dbReference>
<dbReference type="InterPro" id="IPR035965">
    <property type="entry name" value="PAS-like_dom_sf"/>
</dbReference>
<dbReference type="Pfam" id="PF00158">
    <property type="entry name" value="Sigma54_activat"/>
    <property type="match status" value="1"/>
</dbReference>
<dbReference type="SUPFAM" id="SSF52540">
    <property type="entry name" value="P-loop containing nucleoside triphosphate hydrolases"/>
    <property type="match status" value="1"/>
</dbReference>
<dbReference type="InterPro" id="IPR002078">
    <property type="entry name" value="Sigma_54_int"/>
</dbReference>
<comment type="caution">
    <text evidence="7">The sequence shown here is derived from an EMBL/GenBank/DDBJ whole genome shotgun (WGS) entry which is preliminary data.</text>
</comment>
<dbReference type="InterPro" id="IPR013767">
    <property type="entry name" value="PAS_fold"/>
</dbReference>
<dbReference type="FunFam" id="3.40.50.300:FF:000006">
    <property type="entry name" value="DNA-binding transcriptional regulator NtrC"/>
    <property type="match status" value="1"/>
</dbReference>
<reference evidence="7 8" key="1">
    <citation type="submission" date="2015-12" db="EMBL/GenBank/DDBJ databases">
        <title>Draft genome sequnece of Fervidicola ferrireducens strain Y170.</title>
        <authorList>
            <person name="Patel B.K."/>
        </authorList>
    </citation>
    <scope>NUCLEOTIDE SEQUENCE [LARGE SCALE GENOMIC DNA]</scope>
    <source>
        <strain evidence="7 8">Y170</strain>
    </source>
</reference>
<dbReference type="InterPro" id="IPR002197">
    <property type="entry name" value="HTH_Fis"/>
</dbReference>
<evidence type="ECO:0000256" key="2">
    <source>
        <dbReference type="ARBA" id="ARBA00022840"/>
    </source>
</evidence>
<dbReference type="Pfam" id="PF06506">
    <property type="entry name" value="PrpR_N"/>
    <property type="match status" value="1"/>
</dbReference>
<dbReference type="InterPro" id="IPR027417">
    <property type="entry name" value="P-loop_NTPase"/>
</dbReference>
<evidence type="ECO:0000259" key="6">
    <source>
        <dbReference type="PROSITE" id="PS50112"/>
    </source>
</evidence>
<keyword evidence="4" id="KW-0804">Transcription</keyword>
<dbReference type="CDD" id="cd00130">
    <property type="entry name" value="PAS"/>
    <property type="match status" value="1"/>
</dbReference>
<dbReference type="CDD" id="cd00009">
    <property type="entry name" value="AAA"/>
    <property type="match status" value="1"/>
</dbReference>
<dbReference type="Proteomes" id="UP000070427">
    <property type="component" value="Unassembled WGS sequence"/>
</dbReference>
<dbReference type="Gene3D" id="3.40.50.2300">
    <property type="match status" value="1"/>
</dbReference>
<dbReference type="InterPro" id="IPR025662">
    <property type="entry name" value="Sigma_54_int_dom_ATP-bd_1"/>
</dbReference>
<protein>
    <submittedName>
        <fullName evidence="7">Arginine utilization regulatory protein RocR</fullName>
    </submittedName>
</protein>
<dbReference type="InterPro" id="IPR009057">
    <property type="entry name" value="Homeodomain-like_sf"/>
</dbReference>
<dbReference type="PATRIC" id="fig|520764.3.peg.1863"/>
<evidence type="ECO:0000313" key="8">
    <source>
        <dbReference type="Proteomes" id="UP000070427"/>
    </source>
</evidence>
<dbReference type="PROSITE" id="PS50112">
    <property type="entry name" value="PAS"/>
    <property type="match status" value="1"/>
</dbReference>
<dbReference type="InterPro" id="IPR000014">
    <property type="entry name" value="PAS"/>
</dbReference>
<evidence type="ECO:0000256" key="3">
    <source>
        <dbReference type="ARBA" id="ARBA00023015"/>
    </source>
</evidence>
<dbReference type="OrthoDB" id="9803970at2"/>
<dbReference type="InterPro" id="IPR010524">
    <property type="entry name" value="Sig_transdc_resp-reg_PrpR_N"/>
</dbReference>
<evidence type="ECO:0000256" key="1">
    <source>
        <dbReference type="ARBA" id="ARBA00022741"/>
    </source>
</evidence>
<dbReference type="Pfam" id="PF02954">
    <property type="entry name" value="HTH_8"/>
    <property type="match status" value="1"/>
</dbReference>
<dbReference type="Gene3D" id="1.10.10.60">
    <property type="entry name" value="Homeodomain-like"/>
    <property type="match status" value="1"/>
</dbReference>
<dbReference type="EMBL" id="LOED01000023">
    <property type="protein sequence ID" value="KXG75822.1"/>
    <property type="molecule type" value="Genomic_DNA"/>
</dbReference>
<keyword evidence="3" id="KW-0805">Transcription regulation</keyword>
<dbReference type="PROSITE" id="PS00676">
    <property type="entry name" value="SIGMA54_INTERACT_2"/>
    <property type="match status" value="1"/>
</dbReference>
<dbReference type="Gene3D" id="3.30.450.20">
    <property type="entry name" value="PAS domain"/>
    <property type="match status" value="1"/>
</dbReference>
<dbReference type="STRING" id="520764.AN618_17320"/>
<dbReference type="Pfam" id="PF25601">
    <property type="entry name" value="AAA_lid_14"/>
    <property type="match status" value="1"/>
</dbReference>
<evidence type="ECO:0000313" key="7">
    <source>
        <dbReference type="EMBL" id="KXG75822.1"/>
    </source>
</evidence>
<organism evidence="7 8">
    <name type="scientific">Fervidicola ferrireducens</name>
    <dbReference type="NCBI Taxonomy" id="520764"/>
    <lineage>
        <taxon>Bacteria</taxon>
        <taxon>Bacillati</taxon>
        <taxon>Bacillota</taxon>
        <taxon>Clostridia</taxon>
        <taxon>Thermosediminibacterales</taxon>
        <taxon>Thermosediminibacteraceae</taxon>
        <taxon>Fervidicola</taxon>
    </lineage>
</organism>
<keyword evidence="2" id="KW-0067">ATP-binding</keyword>
<feature type="domain" description="PAS" evidence="6">
    <location>
        <begin position="190"/>
        <end position="250"/>
    </location>
</feature>
<dbReference type="RefSeq" id="WP_066353929.1">
    <property type="nucleotide sequence ID" value="NZ_LOED01000023.1"/>
</dbReference>
<dbReference type="GO" id="GO:0000156">
    <property type="term" value="F:phosphorelay response regulator activity"/>
    <property type="evidence" value="ECO:0007669"/>
    <property type="project" value="InterPro"/>
</dbReference>
<feature type="domain" description="Sigma-54 factor interaction" evidence="5">
    <location>
        <begin position="319"/>
        <end position="549"/>
    </location>
</feature>
<accession>A0A140L5J7</accession>
<dbReference type="GO" id="GO:0043565">
    <property type="term" value="F:sequence-specific DNA binding"/>
    <property type="evidence" value="ECO:0007669"/>
    <property type="project" value="InterPro"/>
</dbReference>
<dbReference type="PROSITE" id="PS00675">
    <property type="entry name" value="SIGMA54_INTERACT_1"/>
    <property type="match status" value="1"/>
</dbReference>
<gene>
    <name evidence="7" type="primary">rocR_6</name>
    <name evidence="7" type="ORF">AN618_17320</name>
</gene>
<proteinExistence type="predicted"/>
<dbReference type="GO" id="GO:0005524">
    <property type="term" value="F:ATP binding"/>
    <property type="evidence" value="ECO:0007669"/>
    <property type="project" value="UniProtKB-KW"/>
</dbReference>
<dbReference type="InterPro" id="IPR025943">
    <property type="entry name" value="Sigma_54_int_dom_ATP-bd_2"/>
</dbReference>
<name>A0A140L5J7_9FIRM</name>
<dbReference type="Gene3D" id="3.40.50.300">
    <property type="entry name" value="P-loop containing nucleotide triphosphate hydrolases"/>
    <property type="match status" value="1"/>
</dbReference>